<dbReference type="EMBL" id="CH474015">
    <property type="protein sequence ID" value="EDL85694.1"/>
    <property type="molecule type" value="Genomic_DNA"/>
</dbReference>
<reference evidence="1 2" key="1">
    <citation type="submission" date="2005-09" db="EMBL/GenBank/DDBJ databases">
        <authorList>
            <person name="Mural R.J."/>
            <person name="Li P.W."/>
            <person name="Adams M.D."/>
            <person name="Amanatides P.G."/>
            <person name="Baden-Tillson H."/>
            <person name="Barnstead M."/>
            <person name="Chin S.H."/>
            <person name="Dew I."/>
            <person name="Evans C.A."/>
            <person name="Ferriera S."/>
            <person name="Flanigan M."/>
            <person name="Fosler C."/>
            <person name="Glodek A."/>
            <person name="Gu Z."/>
            <person name="Holt R.A."/>
            <person name="Jennings D."/>
            <person name="Kraft C.L."/>
            <person name="Lu F."/>
            <person name="Nguyen T."/>
            <person name="Nusskern D.R."/>
            <person name="Pfannkoch C.M."/>
            <person name="Sitter C."/>
            <person name="Sutton G.G."/>
            <person name="Venter J.C."/>
            <person name="Wang Z."/>
            <person name="Woodage T."/>
            <person name="Zheng X.H."/>
            <person name="Zhong F."/>
        </authorList>
    </citation>
    <scope>NUCLEOTIDE SEQUENCE [LARGE SCALE GENOMIC DNA]</scope>
    <source>
        <strain>BN</strain>
        <strain evidence="2">Sprague-Dawley</strain>
    </source>
</reference>
<gene>
    <name evidence="1" type="ORF">rCG_52011</name>
</gene>
<dbReference type="Proteomes" id="UP000234681">
    <property type="component" value="Chromosome 2"/>
</dbReference>
<protein>
    <submittedName>
        <fullName evidence="1">RCG52011</fullName>
    </submittedName>
</protein>
<dbReference type="AlphaFoldDB" id="A6K306"/>
<evidence type="ECO:0000313" key="2">
    <source>
        <dbReference type="Proteomes" id="UP000234681"/>
    </source>
</evidence>
<name>A6K306_RAT</name>
<proteinExistence type="predicted"/>
<organism evidence="1 2">
    <name type="scientific">Rattus norvegicus</name>
    <name type="common">Rat</name>
    <dbReference type="NCBI Taxonomy" id="10116"/>
    <lineage>
        <taxon>Eukaryota</taxon>
        <taxon>Metazoa</taxon>
        <taxon>Chordata</taxon>
        <taxon>Craniata</taxon>
        <taxon>Vertebrata</taxon>
        <taxon>Euteleostomi</taxon>
        <taxon>Mammalia</taxon>
        <taxon>Eutheria</taxon>
        <taxon>Euarchontoglires</taxon>
        <taxon>Glires</taxon>
        <taxon>Rodentia</taxon>
        <taxon>Myomorpha</taxon>
        <taxon>Muroidea</taxon>
        <taxon>Muridae</taxon>
        <taxon>Murinae</taxon>
        <taxon>Rattus</taxon>
    </lineage>
</organism>
<evidence type="ECO:0000313" key="1">
    <source>
        <dbReference type="EMBL" id="EDL85694.1"/>
    </source>
</evidence>
<accession>A6K306</accession>
<sequence>MTYFPALLPTLHLLHSFGALVGGMN</sequence>